<comment type="caution">
    <text evidence="9">The sequence shown here is derived from an EMBL/GenBank/DDBJ whole genome shotgun (WGS) entry which is preliminary data.</text>
</comment>
<accession>A0A1J4K692</accession>
<protein>
    <recommendedName>
        <fullName evidence="3">ubiquitinyl hydrolase 1</fullName>
        <ecNumber evidence="3">3.4.19.12</ecNumber>
    </recommendedName>
</protein>
<proteinExistence type="inferred from homology"/>
<dbReference type="GO" id="GO:0005829">
    <property type="term" value="C:cytosol"/>
    <property type="evidence" value="ECO:0007669"/>
    <property type="project" value="TreeGrafter"/>
</dbReference>
<dbReference type="GO" id="GO:0006508">
    <property type="term" value="P:proteolysis"/>
    <property type="evidence" value="ECO:0007669"/>
    <property type="project" value="UniProtKB-KW"/>
</dbReference>
<dbReference type="InterPro" id="IPR018200">
    <property type="entry name" value="USP_CS"/>
</dbReference>
<evidence type="ECO:0000313" key="9">
    <source>
        <dbReference type="EMBL" id="OHT06400.1"/>
    </source>
</evidence>
<gene>
    <name evidence="9" type="ORF">TRFO_05601</name>
</gene>
<dbReference type="InterPro" id="IPR028889">
    <property type="entry name" value="USP"/>
</dbReference>
<keyword evidence="10" id="KW-1185">Reference proteome</keyword>
<dbReference type="OrthoDB" id="420187at2759"/>
<name>A0A1J4K692_9EUKA</name>
<evidence type="ECO:0000256" key="4">
    <source>
        <dbReference type="ARBA" id="ARBA00022670"/>
    </source>
</evidence>
<keyword evidence="5" id="KW-0833">Ubl conjugation pathway</keyword>
<sequence length="365" mass="41747">MRRSTSSTREGRRPIHFIVSSRNCVPIRYFGADWVNTIMKQNIVKQPLGGLSNLGNSCFMNCVLQCLAYAPGLAFFAEHIPNIIYEKNLGKPCFLHHFGEMCKALRMLPCVTPYVFYNNIEAINPGMKSGFQQDAHEFLFSLLNKFDTECAKAFGRAHGSYDTPIYALFGGKLSETRTCQRCGNENVSDYRFLDITITIESNSIESCLEQFFKSEKLDSTYKCENCKKAGTCTHNIIFQETPQILIITMMRFTANGSKIELPVDFGFEIDLSSFTAKNVYPYFELFAVINHDGHELSHGHFSTFIRCENGNWYSINDSKVIKVPSKSVLMSRPYVLFYKRKPVRMMKPIYVHFGLNEDSDSEFTE</sequence>
<dbReference type="VEuPathDB" id="TrichDB:TRFO_05601"/>
<evidence type="ECO:0000256" key="5">
    <source>
        <dbReference type="ARBA" id="ARBA00022786"/>
    </source>
</evidence>
<dbReference type="EC" id="3.4.19.12" evidence="3"/>
<dbReference type="PROSITE" id="PS00972">
    <property type="entry name" value="USP_1"/>
    <property type="match status" value="1"/>
</dbReference>
<dbReference type="Gene3D" id="3.90.70.10">
    <property type="entry name" value="Cysteine proteinases"/>
    <property type="match status" value="1"/>
</dbReference>
<dbReference type="GO" id="GO:0005634">
    <property type="term" value="C:nucleus"/>
    <property type="evidence" value="ECO:0007669"/>
    <property type="project" value="TreeGrafter"/>
</dbReference>
<keyword evidence="6" id="KW-0378">Hydrolase</keyword>
<dbReference type="EMBL" id="MLAK01000727">
    <property type="protein sequence ID" value="OHT06400.1"/>
    <property type="molecule type" value="Genomic_DNA"/>
</dbReference>
<dbReference type="PROSITE" id="PS00973">
    <property type="entry name" value="USP_2"/>
    <property type="match status" value="1"/>
</dbReference>
<reference evidence="9" key="1">
    <citation type="submission" date="2016-10" db="EMBL/GenBank/DDBJ databases">
        <authorList>
            <person name="Benchimol M."/>
            <person name="Almeida L.G."/>
            <person name="Vasconcelos A.T."/>
            <person name="Perreira-Neves A."/>
            <person name="Rosa I.A."/>
            <person name="Tasca T."/>
            <person name="Bogo M.R."/>
            <person name="de Souza W."/>
        </authorList>
    </citation>
    <scope>NUCLEOTIDE SEQUENCE [LARGE SCALE GENOMIC DNA]</scope>
    <source>
        <strain evidence="9">K</strain>
    </source>
</reference>
<dbReference type="GeneID" id="94827295"/>
<evidence type="ECO:0000256" key="3">
    <source>
        <dbReference type="ARBA" id="ARBA00012759"/>
    </source>
</evidence>
<dbReference type="Proteomes" id="UP000179807">
    <property type="component" value="Unassembled WGS sequence"/>
</dbReference>
<dbReference type="Pfam" id="PF00443">
    <property type="entry name" value="UCH"/>
    <property type="match status" value="1"/>
</dbReference>
<dbReference type="PANTHER" id="PTHR24006">
    <property type="entry name" value="UBIQUITIN CARBOXYL-TERMINAL HYDROLASE"/>
    <property type="match status" value="1"/>
</dbReference>
<evidence type="ECO:0000256" key="1">
    <source>
        <dbReference type="ARBA" id="ARBA00000707"/>
    </source>
</evidence>
<comment type="similarity">
    <text evidence="2">Belongs to the peptidase C19 family.</text>
</comment>
<keyword evidence="7" id="KW-0788">Thiol protease</keyword>
<comment type="catalytic activity">
    <reaction evidence="1">
        <text>Thiol-dependent hydrolysis of ester, thioester, amide, peptide and isopeptide bonds formed by the C-terminal Gly of ubiquitin (a 76-residue protein attached to proteins as an intracellular targeting signal).</text>
        <dbReference type="EC" id="3.4.19.12"/>
    </reaction>
</comment>
<keyword evidence="4" id="KW-0645">Protease</keyword>
<evidence type="ECO:0000313" key="10">
    <source>
        <dbReference type="Proteomes" id="UP000179807"/>
    </source>
</evidence>
<dbReference type="InterPro" id="IPR001394">
    <property type="entry name" value="Peptidase_C19_UCH"/>
</dbReference>
<dbReference type="PANTHER" id="PTHR24006:SF758">
    <property type="entry name" value="UBIQUITIN CARBOXYL-TERMINAL HYDROLASE 36"/>
    <property type="match status" value="1"/>
</dbReference>
<feature type="domain" description="USP" evidence="8">
    <location>
        <begin position="49"/>
        <end position="341"/>
    </location>
</feature>
<dbReference type="GO" id="GO:0016579">
    <property type="term" value="P:protein deubiquitination"/>
    <property type="evidence" value="ECO:0007669"/>
    <property type="project" value="InterPro"/>
</dbReference>
<dbReference type="InterPro" id="IPR050164">
    <property type="entry name" value="Peptidase_C19"/>
</dbReference>
<organism evidence="9 10">
    <name type="scientific">Tritrichomonas foetus</name>
    <dbReference type="NCBI Taxonomy" id="1144522"/>
    <lineage>
        <taxon>Eukaryota</taxon>
        <taxon>Metamonada</taxon>
        <taxon>Parabasalia</taxon>
        <taxon>Tritrichomonadida</taxon>
        <taxon>Tritrichomonadidae</taxon>
        <taxon>Tritrichomonas</taxon>
    </lineage>
</organism>
<dbReference type="RefSeq" id="XP_068359536.1">
    <property type="nucleotide sequence ID" value="XM_068492591.1"/>
</dbReference>
<dbReference type="AlphaFoldDB" id="A0A1J4K692"/>
<evidence type="ECO:0000256" key="6">
    <source>
        <dbReference type="ARBA" id="ARBA00022801"/>
    </source>
</evidence>
<dbReference type="GO" id="GO:0004843">
    <property type="term" value="F:cysteine-type deubiquitinase activity"/>
    <property type="evidence" value="ECO:0007669"/>
    <property type="project" value="UniProtKB-EC"/>
</dbReference>
<evidence type="ECO:0000259" key="8">
    <source>
        <dbReference type="PROSITE" id="PS50235"/>
    </source>
</evidence>
<evidence type="ECO:0000256" key="7">
    <source>
        <dbReference type="ARBA" id="ARBA00022807"/>
    </source>
</evidence>
<dbReference type="InterPro" id="IPR038765">
    <property type="entry name" value="Papain-like_cys_pep_sf"/>
</dbReference>
<dbReference type="PROSITE" id="PS50235">
    <property type="entry name" value="USP_3"/>
    <property type="match status" value="1"/>
</dbReference>
<dbReference type="SUPFAM" id="SSF54001">
    <property type="entry name" value="Cysteine proteinases"/>
    <property type="match status" value="1"/>
</dbReference>
<evidence type="ECO:0000256" key="2">
    <source>
        <dbReference type="ARBA" id="ARBA00009085"/>
    </source>
</evidence>